<name>A0AAD9FM93_DISEL</name>
<sequence length="117" mass="12847">MAFIGLTLLPGSEKNWDVSVRELFGSPSHNPIYKATMAVGRFDDIRRVLRFDDKRTRAIRLEQIIWQPSATYGTCSWSTADNDSSPVIVLLWTNSLCHSGGGASSNSTCQKSPPSTA</sequence>
<proteinExistence type="predicted"/>
<keyword evidence="2" id="KW-1185">Reference proteome</keyword>
<dbReference type="Proteomes" id="UP001228049">
    <property type="component" value="Unassembled WGS sequence"/>
</dbReference>
<reference evidence="1" key="1">
    <citation type="submission" date="2023-04" db="EMBL/GenBank/DDBJ databases">
        <title>Chromosome-level genome of Chaenocephalus aceratus.</title>
        <authorList>
            <person name="Park H."/>
        </authorList>
    </citation>
    <scope>NUCLEOTIDE SEQUENCE</scope>
    <source>
        <strain evidence="1">DE</strain>
        <tissue evidence="1">Muscle</tissue>
    </source>
</reference>
<comment type="caution">
    <text evidence="1">The sequence shown here is derived from an EMBL/GenBank/DDBJ whole genome shotgun (WGS) entry which is preliminary data.</text>
</comment>
<dbReference type="EMBL" id="JASDAP010000004">
    <property type="protein sequence ID" value="KAK1903875.1"/>
    <property type="molecule type" value="Genomic_DNA"/>
</dbReference>
<evidence type="ECO:0000313" key="2">
    <source>
        <dbReference type="Proteomes" id="UP001228049"/>
    </source>
</evidence>
<evidence type="ECO:0000313" key="1">
    <source>
        <dbReference type="EMBL" id="KAK1903875.1"/>
    </source>
</evidence>
<dbReference type="AlphaFoldDB" id="A0AAD9FM93"/>
<organism evidence="1 2">
    <name type="scientific">Dissostichus eleginoides</name>
    <name type="common">Patagonian toothfish</name>
    <name type="synonym">Dissostichus amissus</name>
    <dbReference type="NCBI Taxonomy" id="100907"/>
    <lineage>
        <taxon>Eukaryota</taxon>
        <taxon>Metazoa</taxon>
        <taxon>Chordata</taxon>
        <taxon>Craniata</taxon>
        <taxon>Vertebrata</taxon>
        <taxon>Euteleostomi</taxon>
        <taxon>Actinopterygii</taxon>
        <taxon>Neopterygii</taxon>
        <taxon>Teleostei</taxon>
        <taxon>Neoteleostei</taxon>
        <taxon>Acanthomorphata</taxon>
        <taxon>Eupercaria</taxon>
        <taxon>Perciformes</taxon>
        <taxon>Notothenioidei</taxon>
        <taxon>Nototheniidae</taxon>
        <taxon>Dissostichus</taxon>
    </lineage>
</organism>
<protein>
    <submittedName>
        <fullName evidence="1">Glycylpeptide N-tetradecanoyltransferase</fullName>
    </submittedName>
</protein>
<accession>A0AAD9FM93</accession>
<gene>
    <name evidence="1" type="ORF">KUDE01_011061</name>
</gene>